<dbReference type="CDD" id="cd09272">
    <property type="entry name" value="RNase_HI_RT_Ty1"/>
    <property type="match status" value="1"/>
</dbReference>
<reference evidence="1" key="1">
    <citation type="journal article" date="2022" name="Int. J. Mol. Sci.">
        <title>Draft Genome of Tanacetum Coccineum: Genomic Comparison of Closely Related Tanacetum-Family Plants.</title>
        <authorList>
            <person name="Yamashiro T."/>
            <person name="Shiraishi A."/>
            <person name="Nakayama K."/>
            <person name="Satake H."/>
        </authorList>
    </citation>
    <scope>NUCLEOTIDE SEQUENCE</scope>
</reference>
<dbReference type="PANTHER" id="PTHR11439:SF524">
    <property type="entry name" value="RNA-DIRECTED DNA POLYMERASE, PROTEIN KINASE RLK-PELLE-DLSV FAMILY"/>
    <property type="match status" value="1"/>
</dbReference>
<reference evidence="1" key="2">
    <citation type="submission" date="2022-01" db="EMBL/GenBank/DDBJ databases">
        <authorList>
            <person name="Yamashiro T."/>
            <person name="Shiraishi A."/>
            <person name="Satake H."/>
            <person name="Nakayama K."/>
        </authorList>
    </citation>
    <scope>NUCLEOTIDE SEQUENCE</scope>
</reference>
<organism evidence="1 2">
    <name type="scientific">Tanacetum coccineum</name>
    <dbReference type="NCBI Taxonomy" id="301880"/>
    <lineage>
        <taxon>Eukaryota</taxon>
        <taxon>Viridiplantae</taxon>
        <taxon>Streptophyta</taxon>
        <taxon>Embryophyta</taxon>
        <taxon>Tracheophyta</taxon>
        <taxon>Spermatophyta</taxon>
        <taxon>Magnoliopsida</taxon>
        <taxon>eudicotyledons</taxon>
        <taxon>Gunneridae</taxon>
        <taxon>Pentapetalae</taxon>
        <taxon>asterids</taxon>
        <taxon>campanulids</taxon>
        <taxon>Asterales</taxon>
        <taxon>Asteraceae</taxon>
        <taxon>Asteroideae</taxon>
        <taxon>Anthemideae</taxon>
        <taxon>Anthemidinae</taxon>
        <taxon>Tanacetum</taxon>
    </lineage>
</organism>
<proteinExistence type="predicted"/>
<gene>
    <name evidence="1" type="ORF">Tco_1044344</name>
</gene>
<dbReference type="Proteomes" id="UP001151760">
    <property type="component" value="Unassembled WGS sequence"/>
</dbReference>
<dbReference type="SUPFAM" id="SSF56672">
    <property type="entry name" value="DNA/RNA polymerases"/>
    <property type="match status" value="1"/>
</dbReference>
<evidence type="ECO:0000313" key="2">
    <source>
        <dbReference type="Proteomes" id="UP001151760"/>
    </source>
</evidence>
<dbReference type="InterPro" id="IPR043502">
    <property type="entry name" value="DNA/RNA_pol_sf"/>
</dbReference>
<name>A0ABQ5GQ70_9ASTR</name>
<dbReference type="PANTHER" id="PTHR11439">
    <property type="entry name" value="GAG-POL-RELATED RETROTRANSPOSON"/>
    <property type="match status" value="1"/>
</dbReference>
<keyword evidence="2" id="KW-1185">Reference proteome</keyword>
<dbReference type="EMBL" id="BQNB010018728">
    <property type="protein sequence ID" value="GJT77619.1"/>
    <property type="molecule type" value="Genomic_DNA"/>
</dbReference>
<protein>
    <submittedName>
        <fullName evidence="1">Ribonuclease H-like domain-containing protein</fullName>
    </submittedName>
</protein>
<evidence type="ECO:0000313" key="1">
    <source>
        <dbReference type="EMBL" id="GJT77619.1"/>
    </source>
</evidence>
<comment type="caution">
    <text evidence="1">The sequence shown here is derived from an EMBL/GenBank/DDBJ whole genome shotgun (WGS) entry which is preliminary data.</text>
</comment>
<sequence>MIYSRLLKDVFNIDKADPKECEVYLGKSQDEAFRLLKKRLTESPILVLPKGSDMVVYSDASNLGLGWVGSEVAYLLIYVDDIILTASSITLLQQIISSLHSEFDMTDLGALNYFLVDTESKLGPKGVPVQDPTLYRILTGLWILAYTYIPPPLHRLLVIRMLIGQNTLSRSSAEAEYRGVANIVAKTAWIRNLLRKLHFPLSSATLVYCDNVSVIYLSANPVQHQRTKHIEINIHFVCDMVTTSQVRVLHVPSRYQFADIFTKGLPFALFEEF</sequence>
<accession>A0ABQ5GQ70</accession>